<evidence type="ECO:0000313" key="2">
    <source>
        <dbReference type="Proteomes" id="UP001152795"/>
    </source>
</evidence>
<organism evidence="1 2">
    <name type="scientific">Paramuricea clavata</name>
    <name type="common">Red gorgonian</name>
    <name type="synonym">Violescent sea-whip</name>
    <dbReference type="NCBI Taxonomy" id="317549"/>
    <lineage>
        <taxon>Eukaryota</taxon>
        <taxon>Metazoa</taxon>
        <taxon>Cnidaria</taxon>
        <taxon>Anthozoa</taxon>
        <taxon>Octocorallia</taxon>
        <taxon>Malacalcyonacea</taxon>
        <taxon>Plexauridae</taxon>
        <taxon>Paramuricea</taxon>
    </lineage>
</organism>
<proteinExistence type="predicted"/>
<reference evidence="1" key="1">
    <citation type="submission" date="2020-04" db="EMBL/GenBank/DDBJ databases">
        <authorList>
            <person name="Alioto T."/>
            <person name="Alioto T."/>
            <person name="Gomez Garrido J."/>
        </authorList>
    </citation>
    <scope>NUCLEOTIDE SEQUENCE</scope>
    <source>
        <strain evidence="1">A484AB</strain>
    </source>
</reference>
<keyword evidence="2" id="KW-1185">Reference proteome</keyword>
<name>A0A6S7GXD8_PARCT</name>
<dbReference type="AlphaFoldDB" id="A0A6S7GXD8"/>
<dbReference type="EMBL" id="CACRXK020001442">
    <property type="protein sequence ID" value="CAB3989190.1"/>
    <property type="molecule type" value="Genomic_DNA"/>
</dbReference>
<accession>A0A6S7GXD8</accession>
<sequence length="224" mass="25468">MLSPDISSKTSIALMLLALTVLGTGKQLSITSGFFKKSVKGERLSDCLISEKIVLHLIECGQWCLNLSCQSFNYGEKESSQRLYACQLNYCTKKDHLVSVDRKFEYYEMVPQLTECERCSEPSFSVLFPRHSIEDYVESFLGRLKIDSVMVCSFCDIKLTFENCIKTTPLERASQNHIVLRAGNTYPFSAEGVKRKSWLFDAKKTESGSLKICRRICLLTHLLT</sequence>
<dbReference type="Proteomes" id="UP001152795">
    <property type="component" value="Unassembled WGS sequence"/>
</dbReference>
<comment type="caution">
    <text evidence="1">The sequence shown here is derived from an EMBL/GenBank/DDBJ whole genome shotgun (WGS) entry which is preliminary data.</text>
</comment>
<gene>
    <name evidence="1" type="ORF">PACLA_8A015300</name>
</gene>
<protein>
    <submittedName>
        <fullName evidence="1">Uncharacterized protein</fullName>
    </submittedName>
</protein>
<evidence type="ECO:0000313" key="1">
    <source>
        <dbReference type="EMBL" id="CAB3989190.1"/>
    </source>
</evidence>
<feature type="non-terminal residue" evidence="1">
    <location>
        <position position="1"/>
    </location>
</feature>